<proteinExistence type="predicted"/>
<name>A0ABW4ZIH5_9SPHI</name>
<sequence>MKKILIALTLFASVTVASAQTKKPAQKAAAKKECCEVKKECCVKEEVAGCCSPGSKAKAIVSAKKVPAKKG</sequence>
<organism evidence="2 3">
    <name type="scientific">Paradesertivirga mongoliensis</name>
    <dbReference type="NCBI Taxonomy" id="2100740"/>
    <lineage>
        <taxon>Bacteria</taxon>
        <taxon>Pseudomonadati</taxon>
        <taxon>Bacteroidota</taxon>
        <taxon>Sphingobacteriia</taxon>
        <taxon>Sphingobacteriales</taxon>
        <taxon>Sphingobacteriaceae</taxon>
        <taxon>Paradesertivirga</taxon>
    </lineage>
</organism>
<dbReference type="EMBL" id="JBHUHZ010000001">
    <property type="protein sequence ID" value="MFD2161427.1"/>
    <property type="molecule type" value="Genomic_DNA"/>
</dbReference>
<dbReference type="Proteomes" id="UP001597387">
    <property type="component" value="Unassembled WGS sequence"/>
</dbReference>
<reference evidence="3" key="1">
    <citation type="journal article" date="2019" name="Int. J. Syst. Evol. Microbiol.">
        <title>The Global Catalogue of Microorganisms (GCM) 10K type strain sequencing project: providing services to taxonomists for standard genome sequencing and annotation.</title>
        <authorList>
            <consortium name="The Broad Institute Genomics Platform"/>
            <consortium name="The Broad Institute Genome Sequencing Center for Infectious Disease"/>
            <person name="Wu L."/>
            <person name="Ma J."/>
        </authorList>
    </citation>
    <scope>NUCLEOTIDE SEQUENCE [LARGE SCALE GENOMIC DNA]</scope>
    <source>
        <strain evidence="3">KCTC 42217</strain>
    </source>
</reference>
<evidence type="ECO:0000313" key="2">
    <source>
        <dbReference type="EMBL" id="MFD2161427.1"/>
    </source>
</evidence>
<gene>
    <name evidence="2" type="ORF">ACFSJU_03430</name>
</gene>
<keyword evidence="1" id="KW-0732">Signal</keyword>
<dbReference type="RefSeq" id="WP_255899332.1">
    <property type="nucleotide sequence ID" value="NZ_JAFMZO010000001.1"/>
</dbReference>
<feature type="chain" id="PRO_5046558687" evidence="1">
    <location>
        <begin position="20"/>
        <end position="71"/>
    </location>
</feature>
<keyword evidence="3" id="KW-1185">Reference proteome</keyword>
<accession>A0ABW4ZIH5</accession>
<protein>
    <submittedName>
        <fullName evidence="2">Uncharacterized protein</fullName>
    </submittedName>
</protein>
<feature type="signal peptide" evidence="1">
    <location>
        <begin position="1"/>
        <end position="19"/>
    </location>
</feature>
<evidence type="ECO:0000313" key="3">
    <source>
        <dbReference type="Proteomes" id="UP001597387"/>
    </source>
</evidence>
<evidence type="ECO:0000256" key="1">
    <source>
        <dbReference type="SAM" id="SignalP"/>
    </source>
</evidence>
<comment type="caution">
    <text evidence="2">The sequence shown here is derived from an EMBL/GenBank/DDBJ whole genome shotgun (WGS) entry which is preliminary data.</text>
</comment>